<dbReference type="Pfam" id="PF10545">
    <property type="entry name" value="MADF_DNA_bdg"/>
    <property type="match status" value="1"/>
</dbReference>
<evidence type="ECO:0000313" key="2">
    <source>
        <dbReference type="EMBL" id="KAK3796530.1"/>
    </source>
</evidence>
<dbReference type="PROSITE" id="PS51029">
    <property type="entry name" value="MADF"/>
    <property type="match status" value="1"/>
</dbReference>
<sequence length="383" mass="43912">METPKLELTESFLCPLSVGETFNTYAEAELRIHQWGEQNHTLFIKTDGKRVKHEDLQKTVGYEYILYACKHGGPPRGGSGRGIRVNQRTLKTNCPVKLRLVHELIEGEHKLVIKTLILDHNHEISEMIFKGYPENRRASVTPELVELLNSPEVSNTVVRDFIKREQGVHMLPRDVNNLRKRVHAEAFPKSEETEYKISDAEKEFCTQLIQKIQGHSCLYDPSEKDNKSAIEISWGEVAQAMNTSVAHARRKWSELKNAFCKFINPNKALQRPKNFPFPDNMAFLQPYLSMPETSDLRTPRVISRPLPFASNGAGSYISSGLIHQPQEDSDVSWFKGLLPLIKCLSKKRKRQFISETTNLLMTLSDENDNEEDEKTSTIYIFNK</sequence>
<gene>
    <name evidence="2" type="ORF">RRG08_003248</name>
</gene>
<comment type="caution">
    <text evidence="2">The sequence shown here is derived from an EMBL/GenBank/DDBJ whole genome shotgun (WGS) entry which is preliminary data.</text>
</comment>
<proteinExistence type="predicted"/>
<accession>A0AAE1E7M8</accession>
<organism evidence="2 3">
    <name type="scientific">Elysia crispata</name>
    <name type="common">lettuce slug</name>
    <dbReference type="NCBI Taxonomy" id="231223"/>
    <lineage>
        <taxon>Eukaryota</taxon>
        <taxon>Metazoa</taxon>
        <taxon>Spiralia</taxon>
        <taxon>Lophotrochozoa</taxon>
        <taxon>Mollusca</taxon>
        <taxon>Gastropoda</taxon>
        <taxon>Heterobranchia</taxon>
        <taxon>Euthyneura</taxon>
        <taxon>Panpulmonata</taxon>
        <taxon>Sacoglossa</taxon>
        <taxon>Placobranchoidea</taxon>
        <taxon>Plakobranchidae</taxon>
        <taxon>Elysia</taxon>
    </lineage>
</organism>
<dbReference type="SMART" id="SM00595">
    <property type="entry name" value="MADF"/>
    <property type="match status" value="1"/>
</dbReference>
<dbReference type="InterPro" id="IPR052579">
    <property type="entry name" value="Zinc_finger_SWIM"/>
</dbReference>
<dbReference type="Proteomes" id="UP001283361">
    <property type="component" value="Unassembled WGS sequence"/>
</dbReference>
<keyword evidence="3" id="KW-1185">Reference proteome</keyword>
<dbReference type="EMBL" id="JAWDGP010000875">
    <property type="protein sequence ID" value="KAK3796530.1"/>
    <property type="molecule type" value="Genomic_DNA"/>
</dbReference>
<reference evidence="2" key="1">
    <citation type="journal article" date="2023" name="G3 (Bethesda)">
        <title>A reference genome for the long-term kleptoplast-retaining sea slug Elysia crispata morphotype clarki.</title>
        <authorList>
            <person name="Eastman K.E."/>
            <person name="Pendleton A.L."/>
            <person name="Shaikh M.A."/>
            <person name="Suttiyut T."/>
            <person name="Ogas R."/>
            <person name="Tomko P."/>
            <person name="Gavelis G."/>
            <person name="Widhalm J.R."/>
            <person name="Wisecaver J.H."/>
        </authorList>
    </citation>
    <scope>NUCLEOTIDE SEQUENCE</scope>
    <source>
        <strain evidence="2">ECLA1</strain>
    </source>
</reference>
<name>A0AAE1E7M8_9GAST</name>
<feature type="domain" description="MADF" evidence="1">
    <location>
        <begin position="207"/>
        <end position="289"/>
    </location>
</feature>
<evidence type="ECO:0000259" key="1">
    <source>
        <dbReference type="PROSITE" id="PS51029"/>
    </source>
</evidence>
<dbReference type="AlphaFoldDB" id="A0AAE1E7M8"/>
<dbReference type="InterPro" id="IPR006578">
    <property type="entry name" value="MADF-dom"/>
</dbReference>
<dbReference type="PANTHER" id="PTHR31569:SF4">
    <property type="entry name" value="SWIM-TYPE DOMAIN-CONTAINING PROTEIN"/>
    <property type="match status" value="1"/>
</dbReference>
<dbReference type="PANTHER" id="PTHR31569">
    <property type="entry name" value="SWIM-TYPE DOMAIN-CONTAINING PROTEIN"/>
    <property type="match status" value="1"/>
</dbReference>
<protein>
    <recommendedName>
        <fullName evidence="1">MADF domain-containing protein</fullName>
    </recommendedName>
</protein>
<evidence type="ECO:0000313" key="3">
    <source>
        <dbReference type="Proteomes" id="UP001283361"/>
    </source>
</evidence>